<protein>
    <recommendedName>
        <fullName evidence="2">protein-glutamate O-methyltransferase</fullName>
        <ecNumber evidence="2">2.1.1.80</ecNumber>
    </recommendedName>
</protein>
<evidence type="ECO:0000256" key="5">
    <source>
        <dbReference type="ARBA" id="ARBA00022691"/>
    </source>
</evidence>
<dbReference type="EC" id="2.1.1.80" evidence="2"/>
<dbReference type="SUPFAM" id="SSF53335">
    <property type="entry name" value="S-adenosyl-L-methionine-dependent methyltransferases"/>
    <property type="match status" value="1"/>
</dbReference>
<dbReference type="PANTHER" id="PTHR24422:SF19">
    <property type="entry name" value="CHEMOTAXIS PROTEIN METHYLTRANSFERASE"/>
    <property type="match status" value="1"/>
</dbReference>
<reference evidence="7 8" key="1">
    <citation type="submission" date="2022-12" db="EMBL/GenBank/DDBJ databases">
        <title>Coexistence and Characterization of a Novel Tigecycline Resistance gene tet(X) variant and blaNDM-1 in a Pseudomonas caeni Isolate of Chicken Origin.</title>
        <authorList>
            <person name="Lu X."/>
            <person name="Zhang L."/>
            <person name="Li R."/>
            <person name="Wang Z."/>
        </authorList>
    </citation>
    <scope>NUCLEOTIDE SEQUENCE [LARGE SCALE GENOMIC DNA]</scope>
    <source>
        <strain evidence="7 8">CE14</strain>
    </source>
</reference>
<evidence type="ECO:0000256" key="3">
    <source>
        <dbReference type="ARBA" id="ARBA00022603"/>
    </source>
</evidence>
<dbReference type="Proteomes" id="UP001212189">
    <property type="component" value="Chromosome"/>
</dbReference>
<dbReference type="RefSeq" id="WP_269818458.1">
    <property type="nucleotide sequence ID" value="NZ_CP114976.1"/>
</dbReference>
<dbReference type="Pfam" id="PF01739">
    <property type="entry name" value="CheR"/>
    <property type="match status" value="1"/>
</dbReference>
<keyword evidence="3 7" id="KW-0489">Methyltransferase</keyword>
<dbReference type="InterPro" id="IPR050903">
    <property type="entry name" value="Bact_Chemotaxis_MeTrfase"/>
</dbReference>
<evidence type="ECO:0000313" key="8">
    <source>
        <dbReference type="Proteomes" id="UP001212189"/>
    </source>
</evidence>
<dbReference type="Gene3D" id="3.40.50.150">
    <property type="entry name" value="Vaccinia Virus protein VP39"/>
    <property type="match status" value="1"/>
</dbReference>
<gene>
    <name evidence="7" type="ORF">O6P33_01320</name>
</gene>
<dbReference type="GO" id="GO:0008983">
    <property type="term" value="F:protein-glutamate O-methyltransferase activity"/>
    <property type="evidence" value="ECO:0007669"/>
    <property type="project" value="UniProtKB-EC"/>
</dbReference>
<evidence type="ECO:0000256" key="2">
    <source>
        <dbReference type="ARBA" id="ARBA00012534"/>
    </source>
</evidence>
<dbReference type="Gene3D" id="1.10.155.10">
    <property type="entry name" value="Chemotaxis receptor methyltransferase CheR, N-terminal domain"/>
    <property type="match status" value="1"/>
</dbReference>
<sequence length="287" mass="32386">MQSGNAWALQPLADMTTDEFNDWRKLLEARSGMVVSEQRRSFLQVNLTARMRELGITDYGSYYQQVIAGPSGAVEWVVLLDRLTVQETQFFRHAPSFAVVTEFLTEKIHTQPAPASIALWSVGCASGEEAWSLAISTSEALRTTSQKIEFGVTATDISHNALRQARQAKYDLRRMDNVPTEWVQHYFTQQADGKYQVVNSLAKHLCFARLNMLDLAQAPISGMDIIFCQNVLIYFRRWQRREILNRLVARLAPGGLLVIGVGEVAGWQHPDLEPVADERVLAFTRKG</sequence>
<dbReference type="SUPFAM" id="SSF47757">
    <property type="entry name" value="Chemotaxis receptor methyltransferase CheR, N-terminal domain"/>
    <property type="match status" value="1"/>
</dbReference>
<keyword evidence="5" id="KW-0949">S-adenosyl-L-methionine</keyword>
<dbReference type="Pfam" id="PF03705">
    <property type="entry name" value="CheR_N"/>
    <property type="match status" value="1"/>
</dbReference>
<dbReference type="AlphaFoldDB" id="A0AAE9VV87"/>
<evidence type="ECO:0000256" key="1">
    <source>
        <dbReference type="ARBA" id="ARBA00001541"/>
    </source>
</evidence>
<dbReference type="InterPro" id="IPR029063">
    <property type="entry name" value="SAM-dependent_MTases_sf"/>
</dbReference>
<dbReference type="EMBL" id="CP114976">
    <property type="protein sequence ID" value="WBE25516.1"/>
    <property type="molecule type" value="Genomic_DNA"/>
</dbReference>
<dbReference type="GO" id="GO:0032259">
    <property type="term" value="P:methylation"/>
    <property type="evidence" value="ECO:0007669"/>
    <property type="project" value="UniProtKB-KW"/>
</dbReference>
<dbReference type="InterPro" id="IPR022641">
    <property type="entry name" value="CheR_N"/>
</dbReference>
<evidence type="ECO:0000313" key="7">
    <source>
        <dbReference type="EMBL" id="WBE25516.1"/>
    </source>
</evidence>
<dbReference type="PANTHER" id="PTHR24422">
    <property type="entry name" value="CHEMOTAXIS PROTEIN METHYLTRANSFERASE"/>
    <property type="match status" value="1"/>
</dbReference>
<keyword evidence="4" id="KW-0808">Transferase</keyword>
<name>A0AAE9VV87_9GAMM</name>
<feature type="domain" description="CheR-type methyltransferase" evidence="6">
    <location>
        <begin position="8"/>
        <end position="287"/>
    </location>
</feature>
<comment type="catalytic activity">
    <reaction evidence="1">
        <text>L-glutamyl-[protein] + S-adenosyl-L-methionine = [protein]-L-glutamate 5-O-methyl ester + S-adenosyl-L-homocysteine</text>
        <dbReference type="Rhea" id="RHEA:24452"/>
        <dbReference type="Rhea" id="RHEA-COMP:10208"/>
        <dbReference type="Rhea" id="RHEA-COMP:10311"/>
        <dbReference type="ChEBI" id="CHEBI:29973"/>
        <dbReference type="ChEBI" id="CHEBI:57856"/>
        <dbReference type="ChEBI" id="CHEBI:59789"/>
        <dbReference type="ChEBI" id="CHEBI:82795"/>
        <dbReference type="EC" id="2.1.1.80"/>
    </reaction>
</comment>
<dbReference type="InterPro" id="IPR036804">
    <property type="entry name" value="CheR_N_sf"/>
</dbReference>
<keyword evidence="8" id="KW-1185">Reference proteome</keyword>
<dbReference type="SMART" id="SM00138">
    <property type="entry name" value="MeTrc"/>
    <property type="match status" value="1"/>
</dbReference>
<organism evidence="7 8">
    <name type="scientific">Denitrificimonas caeni</name>
    <dbReference type="NCBI Taxonomy" id="521720"/>
    <lineage>
        <taxon>Bacteria</taxon>
        <taxon>Pseudomonadati</taxon>
        <taxon>Pseudomonadota</taxon>
        <taxon>Gammaproteobacteria</taxon>
        <taxon>Pseudomonadales</taxon>
        <taxon>Pseudomonadaceae</taxon>
        <taxon>Denitrificimonas</taxon>
    </lineage>
</organism>
<dbReference type="InterPro" id="IPR000780">
    <property type="entry name" value="CheR_MeTrfase"/>
</dbReference>
<dbReference type="InterPro" id="IPR022642">
    <property type="entry name" value="CheR_C"/>
</dbReference>
<accession>A0AAE9VV87</accession>
<evidence type="ECO:0000259" key="6">
    <source>
        <dbReference type="PROSITE" id="PS50123"/>
    </source>
</evidence>
<proteinExistence type="predicted"/>
<evidence type="ECO:0000256" key="4">
    <source>
        <dbReference type="ARBA" id="ARBA00022679"/>
    </source>
</evidence>
<dbReference type="PRINTS" id="PR00996">
    <property type="entry name" value="CHERMTFRASE"/>
</dbReference>
<dbReference type="PROSITE" id="PS50123">
    <property type="entry name" value="CHER"/>
    <property type="match status" value="1"/>
</dbReference>
<dbReference type="KEGG" id="dce:O6P33_01320"/>